<protein>
    <submittedName>
        <fullName evidence="5">TetR/AcrR family transcriptional regulator</fullName>
    </submittedName>
</protein>
<keyword evidence="1 2" id="KW-0238">DNA-binding</keyword>
<feature type="domain" description="HTH tetR-type" evidence="4">
    <location>
        <begin position="29"/>
        <end position="89"/>
    </location>
</feature>
<dbReference type="Proteomes" id="UP001431217">
    <property type="component" value="Unassembled WGS sequence"/>
</dbReference>
<evidence type="ECO:0000259" key="4">
    <source>
        <dbReference type="PROSITE" id="PS50977"/>
    </source>
</evidence>
<dbReference type="InterPro" id="IPR009057">
    <property type="entry name" value="Homeodomain-like_sf"/>
</dbReference>
<dbReference type="PRINTS" id="PR00455">
    <property type="entry name" value="HTHTETR"/>
</dbReference>
<dbReference type="PANTHER" id="PTHR30055:SF146">
    <property type="entry name" value="HTH-TYPE TRANSCRIPTIONAL DUAL REGULATOR CECR"/>
    <property type="match status" value="1"/>
</dbReference>
<keyword evidence="6" id="KW-1185">Reference proteome</keyword>
<dbReference type="Gene3D" id="1.10.357.10">
    <property type="entry name" value="Tetracycline Repressor, domain 2"/>
    <property type="match status" value="1"/>
</dbReference>
<sequence length="237" mass="25662">MSATSKKTAGARRKARRTPPPRADDPRVVRSRAAVIEAARTLFLRNGYAGTTMEDIAALSGLAKRTLYNHYGDKDALFAQVVADVTAFADAFVAELRESFPGAITAGDLPSALDDLGRRLALGIVRPPVIAIRRLLIGESRYFPELAADYFNRAPERVMDALAAGFKHLGRIGLLDVTDARRAAAQFAYLVAGEPLDRAIMVGAVPPAKQLIACAQDGVRTFLARYAAKGRRRGKQR</sequence>
<proteinExistence type="predicted"/>
<dbReference type="InterPro" id="IPR050109">
    <property type="entry name" value="HTH-type_TetR-like_transc_reg"/>
</dbReference>
<dbReference type="SUPFAM" id="SSF46689">
    <property type="entry name" value="Homeodomain-like"/>
    <property type="match status" value="1"/>
</dbReference>
<feature type="compositionally biased region" description="Basic residues" evidence="3">
    <location>
        <begin position="9"/>
        <end position="19"/>
    </location>
</feature>
<evidence type="ECO:0000313" key="5">
    <source>
        <dbReference type="EMBL" id="MCL1634793.1"/>
    </source>
</evidence>
<reference evidence="5 6" key="1">
    <citation type="submission" date="2022-05" db="EMBL/GenBank/DDBJ databases">
        <title>Luteimonas sp. SX5, whole genome shotgun sequencing project.</title>
        <authorList>
            <person name="Zhao G."/>
            <person name="Shen L."/>
        </authorList>
    </citation>
    <scope>NUCLEOTIDE SEQUENCE [LARGE SCALE GENOMIC DNA]</scope>
    <source>
        <strain evidence="5 6">SX5</strain>
    </source>
</reference>
<evidence type="ECO:0000256" key="3">
    <source>
        <dbReference type="SAM" id="MobiDB-lite"/>
    </source>
</evidence>
<accession>A0ABT0MJE1</accession>
<evidence type="ECO:0000313" key="6">
    <source>
        <dbReference type="Proteomes" id="UP001431217"/>
    </source>
</evidence>
<dbReference type="Pfam" id="PF00440">
    <property type="entry name" value="TetR_N"/>
    <property type="match status" value="1"/>
</dbReference>
<dbReference type="EMBL" id="JAMBEP010000001">
    <property type="protein sequence ID" value="MCL1634793.1"/>
    <property type="molecule type" value="Genomic_DNA"/>
</dbReference>
<evidence type="ECO:0000256" key="1">
    <source>
        <dbReference type="ARBA" id="ARBA00023125"/>
    </source>
</evidence>
<organism evidence="5 6">
    <name type="scientific">Luteimonas galliterrae</name>
    <dbReference type="NCBI Taxonomy" id="2940486"/>
    <lineage>
        <taxon>Bacteria</taxon>
        <taxon>Pseudomonadati</taxon>
        <taxon>Pseudomonadota</taxon>
        <taxon>Gammaproteobacteria</taxon>
        <taxon>Lysobacterales</taxon>
        <taxon>Lysobacteraceae</taxon>
        <taxon>Luteimonas</taxon>
    </lineage>
</organism>
<dbReference type="PROSITE" id="PS50977">
    <property type="entry name" value="HTH_TETR_2"/>
    <property type="match status" value="1"/>
</dbReference>
<dbReference type="PANTHER" id="PTHR30055">
    <property type="entry name" value="HTH-TYPE TRANSCRIPTIONAL REGULATOR RUTR"/>
    <property type="match status" value="1"/>
</dbReference>
<gene>
    <name evidence="5" type="ORF">M2650_09140</name>
</gene>
<name>A0ABT0MJE1_9GAMM</name>
<dbReference type="InterPro" id="IPR039536">
    <property type="entry name" value="TetR_C_Proteobacteria"/>
</dbReference>
<feature type="DNA-binding region" description="H-T-H motif" evidence="2">
    <location>
        <begin position="52"/>
        <end position="71"/>
    </location>
</feature>
<evidence type="ECO:0000256" key="2">
    <source>
        <dbReference type="PROSITE-ProRule" id="PRU00335"/>
    </source>
</evidence>
<dbReference type="Pfam" id="PF14246">
    <property type="entry name" value="TetR_C_7"/>
    <property type="match status" value="1"/>
</dbReference>
<dbReference type="InterPro" id="IPR001647">
    <property type="entry name" value="HTH_TetR"/>
</dbReference>
<feature type="region of interest" description="Disordered" evidence="3">
    <location>
        <begin position="1"/>
        <end position="27"/>
    </location>
</feature>
<comment type="caution">
    <text evidence="5">The sequence shown here is derived from an EMBL/GenBank/DDBJ whole genome shotgun (WGS) entry which is preliminary data.</text>
</comment>